<evidence type="ECO:0000313" key="1">
    <source>
        <dbReference type="EMBL" id="BAZ01110.1"/>
    </source>
</evidence>
<reference evidence="1 2" key="1">
    <citation type="submission" date="2017-06" db="EMBL/GenBank/DDBJ databases">
        <title>Genome sequencing of cyanobaciteial culture collection at National Institute for Environmental Studies (NIES).</title>
        <authorList>
            <person name="Hirose Y."/>
            <person name="Shimura Y."/>
            <person name="Fujisawa T."/>
            <person name="Nakamura Y."/>
            <person name="Kawachi M."/>
        </authorList>
    </citation>
    <scope>NUCLEOTIDE SEQUENCE [LARGE SCALE GENOMIC DNA]</scope>
    <source>
        <strain evidence="1 2">NIES-37</strain>
    </source>
</reference>
<proteinExistence type="predicted"/>
<dbReference type="AlphaFoldDB" id="A0A1Z4N5V8"/>
<sequence length="132" mass="15060">MEYKYWKNLMADLNGTWLGTYWQQGVPSRFEAVFVQSGNALSGSILDDNYLGEAQIRGEVNGRSISFTKRYLITSPAPIQYIGTLSENEDYIQGQWNIGRRFFGPWEARRSGDNLMAELNTRIQKQIPQATG</sequence>
<keyword evidence="2" id="KW-1185">Reference proteome</keyword>
<gene>
    <name evidence="1" type="ORF">NIES37_51080</name>
</gene>
<evidence type="ECO:0000313" key="2">
    <source>
        <dbReference type="Proteomes" id="UP000218785"/>
    </source>
</evidence>
<accession>A0A1Z4N5V8</accession>
<dbReference type="KEGG" id="ttq:NIES37_51080"/>
<protein>
    <submittedName>
        <fullName evidence="1">Uncharacterized protein</fullName>
    </submittedName>
</protein>
<organism evidence="1 2">
    <name type="scientific">Tolypothrix tenuis PCC 7101</name>
    <dbReference type="NCBI Taxonomy" id="231146"/>
    <lineage>
        <taxon>Bacteria</taxon>
        <taxon>Bacillati</taxon>
        <taxon>Cyanobacteriota</taxon>
        <taxon>Cyanophyceae</taxon>
        <taxon>Nostocales</taxon>
        <taxon>Tolypothrichaceae</taxon>
        <taxon>Tolypothrix</taxon>
    </lineage>
</organism>
<dbReference type="EMBL" id="AP018248">
    <property type="protein sequence ID" value="BAZ01110.1"/>
    <property type="molecule type" value="Genomic_DNA"/>
</dbReference>
<name>A0A1Z4N5V8_9CYAN</name>
<dbReference type="Proteomes" id="UP000218785">
    <property type="component" value="Chromosome"/>
</dbReference>